<dbReference type="SUPFAM" id="SSF49785">
    <property type="entry name" value="Galactose-binding domain-like"/>
    <property type="match status" value="1"/>
</dbReference>
<organism evidence="2 3">
    <name type="scientific">Mytilus coruscus</name>
    <name type="common">Sea mussel</name>
    <dbReference type="NCBI Taxonomy" id="42192"/>
    <lineage>
        <taxon>Eukaryota</taxon>
        <taxon>Metazoa</taxon>
        <taxon>Spiralia</taxon>
        <taxon>Lophotrochozoa</taxon>
        <taxon>Mollusca</taxon>
        <taxon>Bivalvia</taxon>
        <taxon>Autobranchia</taxon>
        <taxon>Pteriomorphia</taxon>
        <taxon>Mytilida</taxon>
        <taxon>Mytiloidea</taxon>
        <taxon>Mytilidae</taxon>
        <taxon>Mytilinae</taxon>
        <taxon>Mytilus</taxon>
    </lineage>
</organism>
<evidence type="ECO:0000313" key="3">
    <source>
        <dbReference type="Proteomes" id="UP000507470"/>
    </source>
</evidence>
<name>A0A6J7ZYM3_MYTCO</name>
<sequence>MPVCTCNRWNNLDEGDVFHCYYQATVSQRINVTCPPKTRGRFVRIKRRDTVSLVICEVEVYGDPVNKLIESGLLRTVYACGHIGYGYVGPVLGTSVVASDVHCTIICFTNTACAAAVYERKRNVCTLKGECTNGTQSSLFPDNDKNVFFIH</sequence>
<gene>
    <name evidence="2" type="ORF">MCOR_1447</name>
</gene>
<dbReference type="InterPro" id="IPR008979">
    <property type="entry name" value="Galactose-bd-like_sf"/>
</dbReference>
<evidence type="ECO:0000313" key="2">
    <source>
        <dbReference type="EMBL" id="CAC5358014.1"/>
    </source>
</evidence>
<accession>A0A6J7ZYM3</accession>
<dbReference type="Gene3D" id="2.60.120.260">
    <property type="entry name" value="Galactose-binding domain-like"/>
    <property type="match status" value="1"/>
</dbReference>
<dbReference type="InterPro" id="IPR003609">
    <property type="entry name" value="Pan_app"/>
</dbReference>
<protein>
    <recommendedName>
        <fullName evidence="1">Apple domain-containing protein</fullName>
    </recommendedName>
</protein>
<evidence type="ECO:0000259" key="1">
    <source>
        <dbReference type="Pfam" id="PF00024"/>
    </source>
</evidence>
<dbReference type="Pfam" id="PF00024">
    <property type="entry name" value="PAN_1"/>
    <property type="match status" value="1"/>
</dbReference>
<dbReference type="EMBL" id="CACVKT020000282">
    <property type="protein sequence ID" value="CAC5358014.1"/>
    <property type="molecule type" value="Genomic_DNA"/>
</dbReference>
<dbReference type="Proteomes" id="UP000507470">
    <property type="component" value="Unassembled WGS sequence"/>
</dbReference>
<reference evidence="2 3" key="1">
    <citation type="submission" date="2020-06" db="EMBL/GenBank/DDBJ databases">
        <authorList>
            <person name="Li R."/>
            <person name="Bekaert M."/>
        </authorList>
    </citation>
    <scope>NUCLEOTIDE SEQUENCE [LARGE SCALE GENOMIC DNA]</scope>
    <source>
        <strain evidence="3">wild</strain>
    </source>
</reference>
<dbReference type="OrthoDB" id="6159618at2759"/>
<feature type="domain" description="Apple" evidence="1">
    <location>
        <begin position="84"/>
        <end position="144"/>
    </location>
</feature>
<keyword evidence="3" id="KW-1185">Reference proteome</keyword>
<dbReference type="AlphaFoldDB" id="A0A6J7ZYM3"/>
<proteinExistence type="predicted"/>